<dbReference type="InterPro" id="IPR002401">
    <property type="entry name" value="Cyt_P450_E_grp-I"/>
</dbReference>
<comment type="caution">
    <text evidence="9">The sequence shown here is derived from an EMBL/GenBank/DDBJ whole genome shotgun (WGS) entry which is preliminary data.</text>
</comment>
<dbReference type="GO" id="GO:0005506">
    <property type="term" value="F:iron ion binding"/>
    <property type="evidence" value="ECO:0007669"/>
    <property type="project" value="InterPro"/>
</dbReference>
<feature type="binding site" description="axial binding residue" evidence="6">
    <location>
        <position position="492"/>
    </location>
    <ligand>
        <name>heme</name>
        <dbReference type="ChEBI" id="CHEBI:30413"/>
    </ligand>
    <ligandPart>
        <name>Fe</name>
        <dbReference type="ChEBI" id="CHEBI:18248"/>
    </ligandPart>
</feature>
<dbReference type="GO" id="GO:0004497">
    <property type="term" value="F:monooxygenase activity"/>
    <property type="evidence" value="ECO:0007669"/>
    <property type="project" value="UniProtKB-KW"/>
</dbReference>
<evidence type="ECO:0000256" key="1">
    <source>
        <dbReference type="ARBA" id="ARBA00001971"/>
    </source>
</evidence>
<dbReference type="AlphaFoldDB" id="A0AAN6ZXQ5"/>
<dbReference type="PANTHER" id="PTHR24305">
    <property type="entry name" value="CYTOCHROME P450"/>
    <property type="match status" value="1"/>
</dbReference>
<dbReference type="Proteomes" id="UP001302745">
    <property type="component" value="Unassembled WGS sequence"/>
</dbReference>
<evidence type="ECO:0000256" key="7">
    <source>
        <dbReference type="RuleBase" id="RU000461"/>
    </source>
</evidence>
<keyword evidence="7" id="KW-0503">Monooxygenase</keyword>
<evidence type="ECO:0000256" key="6">
    <source>
        <dbReference type="PIRSR" id="PIRSR602401-1"/>
    </source>
</evidence>
<dbReference type="Gene3D" id="1.10.630.10">
    <property type="entry name" value="Cytochrome P450"/>
    <property type="match status" value="1"/>
</dbReference>
<organism evidence="9 10">
    <name type="scientific">Chaetomidium leptoderma</name>
    <dbReference type="NCBI Taxonomy" id="669021"/>
    <lineage>
        <taxon>Eukaryota</taxon>
        <taxon>Fungi</taxon>
        <taxon>Dikarya</taxon>
        <taxon>Ascomycota</taxon>
        <taxon>Pezizomycotina</taxon>
        <taxon>Sordariomycetes</taxon>
        <taxon>Sordariomycetidae</taxon>
        <taxon>Sordariales</taxon>
        <taxon>Chaetomiaceae</taxon>
        <taxon>Chaetomidium</taxon>
    </lineage>
</organism>
<protein>
    <submittedName>
        <fullName evidence="9">Cytochrome P450</fullName>
    </submittedName>
</protein>
<reference evidence="9" key="2">
    <citation type="submission" date="2023-05" db="EMBL/GenBank/DDBJ databases">
        <authorList>
            <consortium name="Lawrence Berkeley National Laboratory"/>
            <person name="Steindorff A."/>
            <person name="Hensen N."/>
            <person name="Bonometti L."/>
            <person name="Westerberg I."/>
            <person name="Brannstrom I.O."/>
            <person name="Guillou S."/>
            <person name="Cros-Aarteil S."/>
            <person name="Calhoun S."/>
            <person name="Haridas S."/>
            <person name="Kuo A."/>
            <person name="Mondo S."/>
            <person name="Pangilinan J."/>
            <person name="Riley R."/>
            <person name="Labutti K."/>
            <person name="Andreopoulos B."/>
            <person name="Lipzen A."/>
            <person name="Chen C."/>
            <person name="Yanf M."/>
            <person name="Daum C."/>
            <person name="Ng V."/>
            <person name="Clum A."/>
            <person name="Ohm R."/>
            <person name="Martin F."/>
            <person name="Silar P."/>
            <person name="Natvig D."/>
            <person name="Lalanne C."/>
            <person name="Gautier V."/>
            <person name="Ament-Velasquez S.L."/>
            <person name="Kruys A."/>
            <person name="Hutchinson M.I."/>
            <person name="Powell A.J."/>
            <person name="Barry K."/>
            <person name="Miller A.N."/>
            <person name="Grigoriev I.V."/>
            <person name="Debuchy R."/>
            <person name="Gladieux P."/>
            <person name="Thoren M.H."/>
            <person name="Johannesson H."/>
        </authorList>
    </citation>
    <scope>NUCLEOTIDE SEQUENCE</scope>
    <source>
        <strain evidence="9">CBS 538.74</strain>
    </source>
</reference>
<accession>A0AAN6ZXQ5</accession>
<sequence length="562" mass="63398">MALFWALFLPALAAAILVVHSGISLARNYLVARRIGLPVRVILIDHTNPLWLAVDRKVLSCVRRLPGFLGDNSFTRYNFRAWEMYDRLRPHQEMGDAFVMVTPARIWFYLASPDALMDCFRRRTDFPRCVEMTEILNVFGKNLSTVEGQQWKTQRKIIATCFNEQNHEVVWSESLSLARDMLAYWSRQPSVTTSAEDLRTLSLHVLSGAGFGKFYKFEGHTERSDTSVSANYKSSLQMILENCVLIMALGPAFLAKARPWLPSTGKLAKLADTCAAFQRYMTDQYEEEKRATLAQEKRGASKTLMSSLVSASQAEARTGTGTGLSESEIYGNMFMLNFAGHDTTAHTFTFAMYFIAANPDVQDWLSEEIRAVLGDDPADWKYTTASFPRLKRCLAIMLETLRLYTVVPVSKWVGDQTVSLQVGGKTIVLPPKTMFIPSYAAVQTDPKYWGPDALAWRPSRWIQEGGAKPGEEELVAIKKGTFLGWSEGARDCPGKKFSQVEFVATMAALFRDWRVDPAPLHDGEGREEAQKRVLDLIEHDSAPVLLLQMLHPEKAPLVWRKR</sequence>
<keyword evidence="5 6" id="KW-0408">Iron</keyword>
<evidence type="ECO:0000256" key="3">
    <source>
        <dbReference type="ARBA" id="ARBA00022617"/>
    </source>
</evidence>
<proteinExistence type="inferred from homology"/>
<feature type="chain" id="PRO_5042993409" evidence="8">
    <location>
        <begin position="16"/>
        <end position="562"/>
    </location>
</feature>
<dbReference type="SUPFAM" id="SSF48264">
    <property type="entry name" value="Cytochrome P450"/>
    <property type="match status" value="1"/>
</dbReference>
<keyword evidence="7" id="KW-0560">Oxidoreductase</keyword>
<dbReference type="GO" id="GO:0016705">
    <property type="term" value="F:oxidoreductase activity, acting on paired donors, with incorporation or reduction of molecular oxygen"/>
    <property type="evidence" value="ECO:0007669"/>
    <property type="project" value="InterPro"/>
</dbReference>
<dbReference type="PANTHER" id="PTHR24305:SF166">
    <property type="entry name" value="CYTOCHROME P450 12A4, MITOCHONDRIAL-RELATED"/>
    <property type="match status" value="1"/>
</dbReference>
<evidence type="ECO:0000313" key="9">
    <source>
        <dbReference type="EMBL" id="KAK4155870.1"/>
    </source>
</evidence>
<dbReference type="PRINTS" id="PR00385">
    <property type="entry name" value="P450"/>
</dbReference>
<evidence type="ECO:0000256" key="5">
    <source>
        <dbReference type="ARBA" id="ARBA00023004"/>
    </source>
</evidence>
<dbReference type="EMBL" id="MU856879">
    <property type="protein sequence ID" value="KAK4155870.1"/>
    <property type="molecule type" value="Genomic_DNA"/>
</dbReference>
<dbReference type="InterPro" id="IPR017972">
    <property type="entry name" value="Cyt_P450_CS"/>
</dbReference>
<keyword evidence="4 6" id="KW-0479">Metal-binding</keyword>
<dbReference type="GO" id="GO:0020037">
    <property type="term" value="F:heme binding"/>
    <property type="evidence" value="ECO:0007669"/>
    <property type="project" value="InterPro"/>
</dbReference>
<evidence type="ECO:0000256" key="2">
    <source>
        <dbReference type="ARBA" id="ARBA00010617"/>
    </source>
</evidence>
<evidence type="ECO:0000256" key="4">
    <source>
        <dbReference type="ARBA" id="ARBA00022723"/>
    </source>
</evidence>
<keyword evidence="3 6" id="KW-0349">Heme</keyword>
<dbReference type="InterPro" id="IPR050121">
    <property type="entry name" value="Cytochrome_P450_monoxygenase"/>
</dbReference>
<dbReference type="InterPro" id="IPR001128">
    <property type="entry name" value="Cyt_P450"/>
</dbReference>
<comment type="cofactor">
    <cofactor evidence="1 6">
        <name>heme</name>
        <dbReference type="ChEBI" id="CHEBI:30413"/>
    </cofactor>
</comment>
<feature type="signal peptide" evidence="8">
    <location>
        <begin position="1"/>
        <end position="15"/>
    </location>
</feature>
<dbReference type="Pfam" id="PF00067">
    <property type="entry name" value="p450"/>
    <property type="match status" value="1"/>
</dbReference>
<evidence type="ECO:0000256" key="8">
    <source>
        <dbReference type="SAM" id="SignalP"/>
    </source>
</evidence>
<keyword evidence="8" id="KW-0732">Signal</keyword>
<keyword evidence="10" id="KW-1185">Reference proteome</keyword>
<dbReference type="PROSITE" id="PS00086">
    <property type="entry name" value="CYTOCHROME_P450"/>
    <property type="match status" value="1"/>
</dbReference>
<evidence type="ECO:0000313" key="10">
    <source>
        <dbReference type="Proteomes" id="UP001302745"/>
    </source>
</evidence>
<reference evidence="9" key="1">
    <citation type="journal article" date="2023" name="Mol. Phylogenet. Evol.">
        <title>Genome-scale phylogeny and comparative genomics of the fungal order Sordariales.</title>
        <authorList>
            <person name="Hensen N."/>
            <person name="Bonometti L."/>
            <person name="Westerberg I."/>
            <person name="Brannstrom I.O."/>
            <person name="Guillou S."/>
            <person name="Cros-Aarteil S."/>
            <person name="Calhoun S."/>
            <person name="Haridas S."/>
            <person name="Kuo A."/>
            <person name="Mondo S."/>
            <person name="Pangilinan J."/>
            <person name="Riley R."/>
            <person name="LaButti K."/>
            <person name="Andreopoulos B."/>
            <person name="Lipzen A."/>
            <person name="Chen C."/>
            <person name="Yan M."/>
            <person name="Daum C."/>
            <person name="Ng V."/>
            <person name="Clum A."/>
            <person name="Steindorff A."/>
            <person name="Ohm R.A."/>
            <person name="Martin F."/>
            <person name="Silar P."/>
            <person name="Natvig D.O."/>
            <person name="Lalanne C."/>
            <person name="Gautier V."/>
            <person name="Ament-Velasquez S.L."/>
            <person name="Kruys A."/>
            <person name="Hutchinson M.I."/>
            <person name="Powell A.J."/>
            <person name="Barry K."/>
            <person name="Miller A.N."/>
            <person name="Grigoriev I.V."/>
            <person name="Debuchy R."/>
            <person name="Gladieux P."/>
            <person name="Hiltunen Thoren M."/>
            <person name="Johannesson H."/>
        </authorList>
    </citation>
    <scope>NUCLEOTIDE SEQUENCE</scope>
    <source>
        <strain evidence="9">CBS 538.74</strain>
    </source>
</reference>
<gene>
    <name evidence="9" type="ORF">C8A00DRAFT_31314</name>
</gene>
<name>A0AAN6ZXQ5_9PEZI</name>
<dbReference type="PRINTS" id="PR00463">
    <property type="entry name" value="EP450I"/>
</dbReference>
<dbReference type="InterPro" id="IPR036396">
    <property type="entry name" value="Cyt_P450_sf"/>
</dbReference>
<dbReference type="CDD" id="cd11070">
    <property type="entry name" value="CYP56-like"/>
    <property type="match status" value="1"/>
</dbReference>
<comment type="similarity">
    <text evidence="2 7">Belongs to the cytochrome P450 family.</text>
</comment>